<name>A0AAE0TLV4_9BIVA</name>
<feature type="coiled-coil region" evidence="2">
    <location>
        <begin position="122"/>
        <end position="185"/>
    </location>
</feature>
<dbReference type="PANTHER" id="PTHR12630:SF1">
    <property type="entry name" value="GLUCOSIDASE 2 SUBUNIT BETA"/>
    <property type="match status" value="1"/>
</dbReference>
<sequence length="316" mass="35883">MKSYFLSKLITLLINMGVLLAAIPRPRGVSISMAALYNPEKPFQCLDGLSSMPFDYVNDDYCDCPDGSDEPGTSACPNGKFHCTNPGYLPTNILSSRVNDGICDCCDGTDEWDGTIECVNNCKELGKKLREEQERINILQEEGFQKRKTFAEEGKKRKEEKKAELEQLEKDRIDLEANKIDLEAKKNEAEGPEKEAKDKYQNAWDESKAKHNAEVEKMHALAAFHELDTNDDKFVTIAEAIQHSAFDKDQDGTATEQEVKEHLEDVDQADFDHFLEKVWPNIKDFYKPSEQDEPPKGDKHEETEHFTSEPPAEQAE</sequence>
<dbReference type="InterPro" id="IPR036055">
    <property type="entry name" value="LDL_receptor-like_sf"/>
</dbReference>
<keyword evidence="7" id="KW-1185">Reference proteome</keyword>
<feature type="region of interest" description="Disordered" evidence="3">
    <location>
        <begin position="285"/>
        <end position="316"/>
    </location>
</feature>
<dbReference type="PANTHER" id="PTHR12630">
    <property type="entry name" value="N-LINKED OLIGOSACCHARIDE PROCESSING"/>
    <property type="match status" value="1"/>
</dbReference>
<evidence type="ECO:0000313" key="6">
    <source>
        <dbReference type="EMBL" id="KAK3612699.1"/>
    </source>
</evidence>
<accession>A0AAE0TLV4</accession>
<keyword evidence="2" id="KW-0175">Coiled coil</keyword>
<evidence type="ECO:0000256" key="2">
    <source>
        <dbReference type="SAM" id="Coils"/>
    </source>
</evidence>
<evidence type="ECO:0000256" key="1">
    <source>
        <dbReference type="ARBA" id="ARBA00023157"/>
    </source>
</evidence>
<evidence type="ECO:0000256" key="3">
    <source>
        <dbReference type="SAM" id="MobiDB-lite"/>
    </source>
</evidence>
<feature type="compositionally biased region" description="Basic and acidic residues" evidence="3">
    <location>
        <begin position="285"/>
        <end position="307"/>
    </location>
</feature>
<organism evidence="6 7">
    <name type="scientific">Potamilus streckersoni</name>
    <dbReference type="NCBI Taxonomy" id="2493646"/>
    <lineage>
        <taxon>Eukaryota</taxon>
        <taxon>Metazoa</taxon>
        <taxon>Spiralia</taxon>
        <taxon>Lophotrochozoa</taxon>
        <taxon>Mollusca</taxon>
        <taxon>Bivalvia</taxon>
        <taxon>Autobranchia</taxon>
        <taxon>Heteroconchia</taxon>
        <taxon>Palaeoheterodonta</taxon>
        <taxon>Unionida</taxon>
        <taxon>Unionoidea</taxon>
        <taxon>Unionidae</taxon>
        <taxon>Ambleminae</taxon>
        <taxon>Lampsilini</taxon>
        <taxon>Potamilus</taxon>
    </lineage>
</organism>
<gene>
    <name evidence="6" type="ORF">CHS0354_042225</name>
</gene>
<dbReference type="InterPro" id="IPR039794">
    <property type="entry name" value="Gtb1-like"/>
</dbReference>
<evidence type="ECO:0000313" key="7">
    <source>
        <dbReference type="Proteomes" id="UP001195483"/>
    </source>
</evidence>
<protein>
    <recommendedName>
        <fullName evidence="5">Glucosidase II beta subunit N-terminal domain-containing protein</fullName>
    </recommendedName>
</protein>
<dbReference type="InterPro" id="IPR028146">
    <property type="entry name" value="PRKCSH_N"/>
</dbReference>
<feature type="region of interest" description="Disordered" evidence="3">
    <location>
        <begin position="244"/>
        <end position="267"/>
    </location>
</feature>
<feature type="signal peptide" evidence="4">
    <location>
        <begin position="1"/>
        <end position="21"/>
    </location>
</feature>
<dbReference type="GO" id="GO:0006491">
    <property type="term" value="P:N-glycan processing"/>
    <property type="evidence" value="ECO:0007669"/>
    <property type="project" value="TreeGrafter"/>
</dbReference>
<evidence type="ECO:0000256" key="4">
    <source>
        <dbReference type="SAM" id="SignalP"/>
    </source>
</evidence>
<dbReference type="Proteomes" id="UP001195483">
    <property type="component" value="Unassembled WGS sequence"/>
</dbReference>
<reference evidence="6" key="1">
    <citation type="journal article" date="2021" name="Genome Biol. Evol.">
        <title>A High-Quality Reference Genome for a Parasitic Bivalve with Doubly Uniparental Inheritance (Bivalvia: Unionida).</title>
        <authorList>
            <person name="Smith C.H."/>
        </authorList>
    </citation>
    <scope>NUCLEOTIDE SEQUENCE</scope>
    <source>
        <strain evidence="6">CHS0354</strain>
    </source>
</reference>
<evidence type="ECO:0000259" key="5">
    <source>
        <dbReference type="Pfam" id="PF12999"/>
    </source>
</evidence>
<keyword evidence="1" id="KW-1015">Disulfide bond</keyword>
<reference evidence="6" key="3">
    <citation type="submission" date="2023-05" db="EMBL/GenBank/DDBJ databases">
        <authorList>
            <person name="Smith C.H."/>
        </authorList>
    </citation>
    <scope>NUCLEOTIDE SEQUENCE</scope>
    <source>
        <strain evidence="6">CHS0354</strain>
        <tissue evidence="6">Mantle</tissue>
    </source>
</reference>
<reference evidence="6" key="2">
    <citation type="journal article" date="2021" name="Genome Biol. Evol.">
        <title>Developing a high-quality reference genome for a parasitic bivalve with doubly uniparental inheritance (Bivalvia: Unionida).</title>
        <authorList>
            <person name="Smith C.H."/>
        </authorList>
    </citation>
    <scope>NUCLEOTIDE SEQUENCE</scope>
    <source>
        <strain evidence="6">CHS0354</strain>
        <tissue evidence="6">Mantle</tissue>
    </source>
</reference>
<dbReference type="Pfam" id="PF12999">
    <property type="entry name" value="PRKCSH-like"/>
    <property type="match status" value="1"/>
</dbReference>
<dbReference type="SUPFAM" id="SSF57424">
    <property type="entry name" value="LDL receptor-like module"/>
    <property type="match status" value="1"/>
</dbReference>
<comment type="caution">
    <text evidence="6">The sequence shown here is derived from an EMBL/GenBank/DDBJ whole genome shotgun (WGS) entry which is preliminary data.</text>
</comment>
<dbReference type="AlphaFoldDB" id="A0AAE0TLV4"/>
<dbReference type="GO" id="GO:0017177">
    <property type="term" value="C:glucosidase II complex"/>
    <property type="evidence" value="ECO:0007669"/>
    <property type="project" value="TreeGrafter"/>
</dbReference>
<feature type="compositionally biased region" description="Basic and acidic residues" evidence="3">
    <location>
        <begin position="245"/>
        <end position="267"/>
    </location>
</feature>
<keyword evidence="4" id="KW-0732">Signal</keyword>
<dbReference type="EMBL" id="JAEAOA010002353">
    <property type="protein sequence ID" value="KAK3612699.1"/>
    <property type="molecule type" value="Genomic_DNA"/>
</dbReference>
<proteinExistence type="predicted"/>
<feature type="chain" id="PRO_5042154601" description="Glucosidase II beta subunit N-terminal domain-containing protein" evidence="4">
    <location>
        <begin position="22"/>
        <end position="316"/>
    </location>
</feature>
<feature type="domain" description="Glucosidase II beta subunit N-terminal" evidence="5">
    <location>
        <begin position="17"/>
        <end position="171"/>
    </location>
</feature>